<keyword evidence="3" id="KW-1185">Reference proteome</keyword>
<feature type="region of interest" description="Disordered" evidence="1">
    <location>
        <begin position="216"/>
        <end position="250"/>
    </location>
</feature>
<evidence type="ECO:0000313" key="2">
    <source>
        <dbReference type="EMBL" id="KAG0579075.1"/>
    </source>
</evidence>
<dbReference type="EMBL" id="CM026424">
    <property type="protein sequence ID" value="KAG0579075.1"/>
    <property type="molecule type" value="Genomic_DNA"/>
</dbReference>
<feature type="compositionally biased region" description="Basic and acidic residues" evidence="1">
    <location>
        <begin position="34"/>
        <end position="43"/>
    </location>
</feature>
<feature type="region of interest" description="Disordered" evidence="1">
    <location>
        <begin position="106"/>
        <end position="161"/>
    </location>
</feature>
<feature type="compositionally biased region" description="Basic and acidic residues" evidence="1">
    <location>
        <begin position="127"/>
        <end position="138"/>
    </location>
</feature>
<evidence type="ECO:0000256" key="1">
    <source>
        <dbReference type="SAM" id="MobiDB-lite"/>
    </source>
</evidence>
<evidence type="ECO:0000313" key="3">
    <source>
        <dbReference type="Proteomes" id="UP000822688"/>
    </source>
</evidence>
<feature type="compositionally biased region" description="Polar residues" evidence="1">
    <location>
        <begin position="108"/>
        <end position="123"/>
    </location>
</feature>
<organism evidence="2 3">
    <name type="scientific">Ceratodon purpureus</name>
    <name type="common">Fire moss</name>
    <name type="synonym">Dicranum purpureum</name>
    <dbReference type="NCBI Taxonomy" id="3225"/>
    <lineage>
        <taxon>Eukaryota</taxon>
        <taxon>Viridiplantae</taxon>
        <taxon>Streptophyta</taxon>
        <taxon>Embryophyta</taxon>
        <taxon>Bryophyta</taxon>
        <taxon>Bryophytina</taxon>
        <taxon>Bryopsida</taxon>
        <taxon>Dicranidae</taxon>
        <taxon>Pseudoditrichales</taxon>
        <taxon>Ditrichaceae</taxon>
        <taxon>Ceratodon</taxon>
    </lineage>
</organism>
<feature type="region of interest" description="Disordered" evidence="1">
    <location>
        <begin position="18"/>
        <end position="61"/>
    </location>
</feature>
<feature type="compositionally biased region" description="Polar residues" evidence="1">
    <location>
        <begin position="18"/>
        <end position="28"/>
    </location>
</feature>
<sequence length="293" mass="33119">MNPLNCFTSRRMDLESELTSRSMLNTERSLVYKPSRDSKRQMRDSTNLRPRSSPDRMQMRLCPPRKTLRGEAYFKNPRFGASVPDSARNQSHKPVTDEIAPWEDEKTANASQHPHGTLSSKINSKGKKSDVSAQEDKTSLPPGRKFKKRKTRSQFPKSRRATFRTVTSLVPLLGNKNIEEKQKRKPKIKPNVVKRMELLFQSGREAASVDQVQEIPSTGEAEEVPTTTPLVSNENKEPLSAPVATEKEDSHEWNNFMSEMTKTLLNLNGNRLPVPHLADVVQTQVKADAVEAT</sequence>
<reference evidence="2" key="1">
    <citation type="submission" date="2020-06" db="EMBL/GenBank/DDBJ databases">
        <title>WGS assembly of Ceratodon purpureus strain R40.</title>
        <authorList>
            <person name="Carey S.B."/>
            <person name="Jenkins J."/>
            <person name="Shu S."/>
            <person name="Lovell J.T."/>
            <person name="Sreedasyam A."/>
            <person name="Maumus F."/>
            <person name="Tiley G.P."/>
            <person name="Fernandez-Pozo N."/>
            <person name="Barry K."/>
            <person name="Chen C."/>
            <person name="Wang M."/>
            <person name="Lipzen A."/>
            <person name="Daum C."/>
            <person name="Saski C.A."/>
            <person name="Payton A.C."/>
            <person name="Mcbreen J.C."/>
            <person name="Conrad R.E."/>
            <person name="Kollar L.M."/>
            <person name="Olsson S."/>
            <person name="Huttunen S."/>
            <person name="Landis J.B."/>
            <person name="Wickett N.J."/>
            <person name="Johnson M.G."/>
            <person name="Rensing S.A."/>
            <person name="Grimwood J."/>
            <person name="Schmutz J."/>
            <person name="Mcdaniel S.F."/>
        </authorList>
    </citation>
    <scope>NUCLEOTIDE SEQUENCE</scope>
    <source>
        <strain evidence="2">R40</strain>
    </source>
</reference>
<feature type="region of interest" description="Disordered" evidence="1">
    <location>
        <begin position="76"/>
        <end position="95"/>
    </location>
</feature>
<name>A0A8T0I7W8_CERPU</name>
<comment type="caution">
    <text evidence="2">The sequence shown here is derived from an EMBL/GenBank/DDBJ whole genome shotgun (WGS) entry which is preliminary data.</text>
</comment>
<proteinExistence type="predicted"/>
<gene>
    <name evidence="2" type="ORF">KC19_4G070900</name>
</gene>
<dbReference type="Proteomes" id="UP000822688">
    <property type="component" value="Chromosome 4"/>
</dbReference>
<feature type="compositionally biased region" description="Basic residues" evidence="1">
    <location>
        <begin position="144"/>
        <end position="161"/>
    </location>
</feature>
<protein>
    <submittedName>
        <fullName evidence="2">Uncharacterized protein</fullName>
    </submittedName>
</protein>
<accession>A0A8T0I7W8</accession>
<dbReference type="AlphaFoldDB" id="A0A8T0I7W8"/>